<proteinExistence type="predicted"/>
<protein>
    <recommendedName>
        <fullName evidence="3">Cro/Cl family transcriptional regulator</fullName>
    </recommendedName>
</protein>
<reference evidence="1 2" key="1">
    <citation type="submission" date="2017-08" db="EMBL/GenBank/DDBJ databases">
        <title>Pusillimonas indicus sp. nov., a member of the family Alcaligenaceae isolated from surface seawater.</title>
        <authorList>
            <person name="Li J."/>
        </authorList>
    </citation>
    <scope>NUCLEOTIDE SEQUENCE [LARGE SCALE GENOMIC DNA]</scope>
    <source>
        <strain evidence="1 2">L52-1-41</strain>
    </source>
</reference>
<evidence type="ECO:0000313" key="1">
    <source>
        <dbReference type="EMBL" id="RIY39822.1"/>
    </source>
</evidence>
<dbReference type="AlphaFoldDB" id="A0A3A1YNT3"/>
<evidence type="ECO:0000313" key="2">
    <source>
        <dbReference type="Proteomes" id="UP000266206"/>
    </source>
</evidence>
<dbReference type="SUPFAM" id="SSF47413">
    <property type="entry name" value="lambda repressor-like DNA-binding domains"/>
    <property type="match status" value="1"/>
</dbReference>
<dbReference type="GO" id="GO:0003677">
    <property type="term" value="F:DNA binding"/>
    <property type="evidence" value="ECO:0007669"/>
    <property type="project" value="InterPro"/>
</dbReference>
<name>A0A3A1YNT3_9BURK</name>
<comment type="caution">
    <text evidence="1">The sequence shown here is derived from an EMBL/GenBank/DDBJ whole genome shotgun (WGS) entry which is preliminary data.</text>
</comment>
<dbReference type="OrthoDB" id="6446140at2"/>
<dbReference type="EMBL" id="NQYH01000013">
    <property type="protein sequence ID" value="RIY39822.1"/>
    <property type="molecule type" value="Genomic_DNA"/>
</dbReference>
<accession>A0A3A1YNT3</accession>
<dbReference type="Gene3D" id="1.10.260.40">
    <property type="entry name" value="lambda repressor-like DNA-binding domains"/>
    <property type="match status" value="1"/>
</dbReference>
<sequence>MYSARQQKGEASLAKLLSVTPGTVNHWLWRRRPVPVAQCVRIEQLTGGQVTRQMLRPDDWESIWPDIEKSQE</sequence>
<dbReference type="Proteomes" id="UP000266206">
    <property type="component" value="Unassembled WGS sequence"/>
</dbReference>
<dbReference type="Pfam" id="PF15943">
    <property type="entry name" value="YdaS_toxin"/>
    <property type="match status" value="1"/>
</dbReference>
<evidence type="ECO:0008006" key="3">
    <source>
        <dbReference type="Google" id="ProtNLM"/>
    </source>
</evidence>
<organism evidence="1 2">
    <name type="scientific">Neopusillimonas maritima</name>
    <dbReference type="NCBI Taxonomy" id="2026239"/>
    <lineage>
        <taxon>Bacteria</taxon>
        <taxon>Pseudomonadati</taxon>
        <taxon>Pseudomonadota</taxon>
        <taxon>Betaproteobacteria</taxon>
        <taxon>Burkholderiales</taxon>
        <taxon>Alcaligenaceae</taxon>
        <taxon>Neopusillimonas</taxon>
    </lineage>
</organism>
<dbReference type="InterPro" id="IPR010982">
    <property type="entry name" value="Lambda_DNA-bd_dom_sf"/>
</dbReference>
<gene>
    <name evidence="1" type="ORF">CJP73_13160</name>
</gene>
<dbReference type="InterPro" id="IPR031856">
    <property type="entry name" value="YdaS_toxin-like"/>
</dbReference>